<dbReference type="EMBL" id="CACRSL010000003">
    <property type="protein sequence ID" value="VYT16385.1"/>
    <property type="molecule type" value="Genomic_DNA"/>
</dbReference>
<evidence type="ECO:0000256" key="7">
    <source>
        <dbReference type="ARBA" id="ARBA00022989"/>
    </source>
</evidence>
<dbReference type="InterPro" id="IPR045070">
    <property type="entry name" value="MATE_MepA-like"/>
</dbReference>
<keyword evidence="5" id="KW-1003">Cell membrane</keyword>
<dbReference type="CDD" id="cd13143">
    <property type="entry name" value="MATE_MepA_like"/>
    <property type="match status" value="1"/>
</dbReference>
<feature type="transmembrane region" description="Helical" evidence="10">
    <location>
        <begin position="422"/>
        <end position="440"/>
    </location>
</feature>
<feature type="transmembrane region" description="Helical" evidence="10">
    <location>
        <begin position="390"/>
        <end position="410"/>
    </location>
</feature>
<dbReference type="GO" id="GO:0042910">
    <property type="term" value="F:xenobiotic transmembrane transporter activity"/>
    <property type="evidence" value="ECO:0007669"/>
    <property type="project" value="InterPro"/>
</dbReference>
<dbReference type="PANTHER" id="PTHR43823">
    <property type="entry name" value="SPORULATION PROTEIN YKVU"/>
    <property type="match status" value="1"/>
</dbReference>
<dbReference type="GO" id="GO:0046677">
    <property type="term" value="P:response to antibiotic"/>
    <property type="evidence" value="ECO:0007669"/>
    <property type="project" value="UniProtKB-KW"/>
</dbReference>
<organism evidence="11">
    <name type="scientific">uncultured Anaerotruncus sp</name>
    <dbReference type="NCBI Taxonomy" id="905011"/>
    <lineage>
        <taxon>Bacteria</taxon>
        <taxon>Bacillati</taxon>
        <taxon>Bacillota</taxon>
        <taxon>Clostridia</taxon>
        <taxon>Eubacteriales</taxon>
        <taxon>Oscillospiraceae</taxon>
        <taxon>Anaerotruncus</taxon>
        <taxon>environmental samples</taxon>
    </lineage>
</organism>
<keyword evidence="7 10" id="KW-1133">Transmembrane helix</keyword>
<sequence length="462" mass="50044">MEQKNDFLGKEPVGKLLLRLSLPAIAAQIVNLLYNMVDRIYIGHMPEVGDLALTGVGVCMSVIMIVSAFAAFVGSGAAPRASMAMGRGDHEEAEKILGNSFCVQLLISAALTIALLLFNRPLLLAFGASENTIGYATDYMNIYAIGTVFVQLTLGMNMFITAQGFATTGMLSVLIGAVCNIILDPIFIYGMDMGVKGAALATILSQAMSTLWVLRFLTGKKTTLRIRRKNMRLEGRILKPIFTLGLSAFIMQASESIILVCFNSSLLKYGGDVAVGAMTILSSIMQFSNLPAQGLAQGAQPITSYNYGAGNADRVRKTFKILLCCTLGYTMVVWTLVMAFPQMFAKIFVPQPELIDFTSWALRIYCAGMGIFGAQVACQMTFTSIGNAKASIMVAVMRKFILLVPLIYILPHLVSNPTMGVYLAEPVADVLAVAFTLVLFSRQFGKAMRELESGKKSQPEQI</sequence>
<dbReference type="PIRSF" id="PIRSF006603">
    <property type="entry name" value="DinF"/>
    <property type="match status" value="1"/>
</dbReference>
<evidence type="ECO:0000256" key="10">
    <source>
        <dbReference type="SAM" id="Phobius"/>
    </source>
</evidence>
<dbReference type="NCBIfam" id="TIGR00797">
    <property type="entry name" value="matE"/>
    <property type="match status" value="1"/>
</dbReference>
<dbReference type="AlphaFoldDB" id="A0A6N2UD95"/>
<feature type="transmembrane region" description="Helical" evidence="10">
    <location>
        <begin position="139"/>
        <end position="159"/>
    </location>
</feature>
<feature type="transmembrane region" description="Helical" evidence="10">
    <location>
        <begin position="360"/>
        <end position="378"/>
    </location>
</feature>
<keyword evidence="8 10" id="KW-0472">Membrane</keyword>
<keyword evidence="9" id="KW-0046">Antibiotic resistance</keyword>
<dbReference type="InterPro" id="IPR002528">
    <property type="entry name" value="MATE_fam"/>
</dbReference>
<dbReference type="Pfam" id="PF01554">
    <property type="entry name" value="MatE"/>
    <property type="match status" value="2"/>
</dbReference>
<evidence type="ECO:0000256" key="4">
    <source>
        <dbReference type="ARBA" id="ARBA00022448"/>
    </source>
</evidence>
<name>A0A6N2UD95_9FIRM</name>
<evidence type="ECO:0000256" key="1">
    <source>
        <dbReference type="ARBA" id="ARBA00004651"/>
    </source>
</evidence>
<accession>A0A6N2UD95</accession>
<comment type="similarity">
    <text evidence="2">Belongs to the multi antimicrobial extrusion (MATE) (TC 2.A.66.1) family. MepA subfamily.</text>
</comment>
<reference evidence="11" key="1">
    <citation type="submission" date="2019-11" db="EMBL/GenBank/DDBJ databases">
        <authorList>
            <person name="Feng L."/>
        </authorList>
    </citation>
    <scope>NUCLEOTIDE SEQUENCE</scope>
    <source>
        <strain evidence="11">AundefinedLFYP135</strain>
    </source>
</reference>
<proteinExistence type="inferred from homology"/>
<evidence type="ECO:0000313" key="11">
    <source>
        <dbReference type="EMBL" id="VYT16385.1"/>
    </source>
</evidence>
<evidence type="ECO:0000256" key="5">
    <source>
        <dbReference type="ARBA" id="ARBA00022475"/>
    </source>
</evidence>
<feature type="transmembrane region" description="Helical" evidence="10">
    <location>
        <begin position="16"/>
        <end position="34"/>
    </location>
</feature>
<evidence type="ECO:0000256" key="2">
    <source>
        <dbReference type="ARBA" id="ARBA00008417"/>
    </source>
</evidence>
<keyword evidence="4" id="KW-0813">Transport</keyword>
<evidence type="ECO:0000256" key="6">
    <source>
        <dbReference type="ARBA" id="ARBA00022692"/>
    </source>
</evidence>
<evidence type="ECO:0000256" key="3">
    <source>
        <dbReference type="ARBA" id="ARBA00022106"/>
    </source>
</evidence>
<evidence type="ECO:0000256" key="8">
    <source>
        <dbReference type="ARBA" id="ARBA00023136"/>
    </source>
</evidence>
<dbReference type="GO" id="GO:0005886">
    <property type="term" value="C:plasma membrane"/>
    <property type="evidence" value="ECO:0007669"/>
    <property type="project" value="UniProtKB-SubCell"/>
</dbReference>
<feature type="transmembrane region" description="Helical" evidence="10">
    <location>
        <begin position="171"/>
        <end position="191"/>
    </location>
</feature>
<dbReference type="PANTHER" id="PTHR43823:SF3">
    <property type="entry name" value="MULTIDRUG EXPORT PROTEIN MEPA"/>
    <property type="match status" value="1"/>
</dbReference>
<feature type="transmembrane region" description="Helical" evidence="10">
    <location>
        <begin position="54"/>
        <end position="75"/>
    </location>
</feature>
<feature type="transmembrane region" description="Helical" evidence="10">
    <location>
        <begin position="197"/>
        <end position="217"/>
    </location>
</feature>
<gene>
    <name evidence="11" type="primary">mepA_6</name>
    <name evidence="11" type="ORF">AULFYP135_01903</name>
</gene>
<keyword evidence="6 10" id="KW-0812">Transmembrane</keyword>
<evidence type="ECO:0000256" key="9">
    <source>
        <dbReference type="ARBA" id="ARBA00023251"/>
    </source>
</evidence>
<comment type="subcellular location">
    <subcellularLocation>
        <location evidence="1">Cell membrane</location>
        <topology evidence="1">Multi-pass membrane protein</topology>
    </subcellularLocation>
</comment>
<feature type="transmembrane region" description="Helical" evidence="10">
    <location>
        <begin position="321"/>
        <end position="340"/>
    </location>
</feature>
<dbReference type="InterPro" id="IPR051327">
    <property type="entry name" value="MATE_MepA_subfamily"/>
</dbReference>
<feature type="transmembrane region" description="Helical" evidence="10">
    <location>
        <begin position="96"/>
        <end position="119"/>
    </location>
</feature>
<dbReference type="GO" id="GO:0015297">
    <property type="term" value="F:antiporter activity"/>
    <property type="evidence" value="ECO:0007669"/>
    <property type="project" value="InterPro"/>
</dbReference>
<dbReference type="InterPro" id="IPR048279">
    <property type="entry name" value="MdtK-like"/>
</dbReference>
<protein>
    <recommendedName>
        <fullName evidence="3">Multidrug export protein MepA</fullName>
    </recommendedName>
</protein>